<feature type="domain" description="DUF1254" evidence="3">
    <location>
        <begin position="47"/>
        <end position="155"/>
    </location>
</feature>
<name>A0ABW3IIV7_9RHOB</name>
<dbReference type="InterPro" id="IPR037049">
    <property type="entry name" value="DUF1214_C_sf"/>
</dbReference>
<sequence>MIRKLIAIGLLVPSLAAAQDVNLDNLIRAESDHMFRSAMAANGMDVGELGHFREPTTPDNQPVIRMNQDTLYSQITVDLSEPVEITLPEIGGRYQSMHVVNQDHDMFVEAQPGTYTLTEEDVGTRFASITFRTFADVTDPADIEAAHAAQDAIAISGGGAGPFDAPRWDLDKLAMARRAINDLASLGFESTHAFGRREETEPVARLIGALSGWGGLPRTAATYILASVEQNDGETPYLINAKDVPVDAFWSVTVYNAEGYLKENDLGVNSYNNYSAVPNDDGSFTIHFGGCGDGRVNCIPVTPGWNYAVRMYQPREEILDGSWTFPAAEPAE</sequence>
<feature type="domain" description="DUF1214" evidence="2">
    <location>
        <begin position="230"/>
        <end position="315"/>
    </location>
</feature>
<evidence type="ECO:0000313" key="5">
    <source>
        <dbReference type="Proteomes" id="UP001597108"/>
    </source>
</evidence>
<reference evidence="5" key="1">
    <citation type="journal article" date="2019" name="Int. J. Syst. Evol. Microbiol.">
        <title>The Global Catalogue of Microorganisms (GCM) 10K type strain sequencing project: providing services to taxonomists for standard genome sequencing and annotation.</title>
        <authorList>
            <consortium name="The Broad Institute Genomics Platform"/>
            <consortium name="The Broad Institute Genome Sequencing Center for Infectious Disease"/>
            <person name="Wu L."/>
            <person name="Ma J."/>
        </authorList>
    </citation>
    <scope>NUCLEOTIDE SEQUENCE [LARGE SCALE GENOMIC DNA]</scope>
    <source>
        <strain evidence="5">CCUG 60524</strain>
    </source>
</reference>
<dbReference type="PANTHER" id="PTHR36509">
    <property type="entry name" value="BLL3101 PROTEIN"/>
    <property type="match status" value="1"/>
</dbReference>
<dbReference type="Proteomes" id="UP001597108">
    <property type="component" value="Unassembled WGS sequence"/>
</dbReference>
<evidence type="ECO:0000259" key="2">
    <source>
        <dbReference type="Pfam" id="PF06742"/>
    </source>
</evidence>
<dbReference type="InterPro" id="IPR010621">
    <property type="entry name" value="DUF1214"/>
</dbReference>
<feature type="signal peptide" evidence="1">
    <location>
        <begin position="1"/>
        <end position="18"/>
    </location>
</feature>
<dbReference type="SUPFAM" id="SSF160935">
    <property type="entry name" value="VPA0735-like"/>
    <property type="match status" value="1"/>
</dbReference>
<evidence type="ECO:0000313" key="4">
    <source>
        <dbReference type="EMBL" id="MFD0978029.1"/>
    </source>
</evidence>
<comment type="caution">
    <text evidence="4">The sequence shown here is derived from an EMBL/GenBank/DDBJ whole genome shotgun (WGS) entry which is preliminary data.</text>
</comment>
<dbReference type="Pfam" id="PF06742">
    <property type="entry name" value="DUF1214"/>
    <property type="match status" value="1"/>
</dbReference>
<dbReference type="Gene3D" id="2.60.120.600">
    <property type="entry name" value="Domain of unknown function DUF1214, C-terminal domain"/>
    <property type="match status" value="1"/>
</dbReference>
<evidence type="ECO:0000256" key="1">
    <source>
        <dbReference type="SAM" id="SignalP"/>
    </source>
</evidence>
<dbReference type="Pfam" id="PF06863">
    <property type="entry name" value="DUF1254"/>
    <property type="match status" value="1"/>
</dbReference>
<dbReference type="EMBL" id="JBHTJT010000002">
    <property type="protein sequence ID" value="MFD0978029.1"/>
    <property type="molecule type" value="Genomic_DNA"/>
</dbReference>
<organism evidence="4 5">
    <name type="scientific">Tropicimonas aquimaris</name>
    <dbReference type="NCBI Taxonomy" id="914152"/>
    <lineage>
        <taxon>Bacteria</taxon>
        <taxon>Pseudomonadati</taxon>
        <taxon>Pseudomonadota</taxon>
        <taxon>Alphaproteobacteria</taxon>
        <taxon>Rhodobacterales</taxon>
        <taxon>Roseobacteraceae</taxon>
        <taxon>Tropicimonas</taxon>
    </lineage>
</organism>
<protein>
    <submittedName>
        <fullName evidence="4">DUF1214 domain-containing protein</fullName>
    </submittedName>
</protein>
<evidence type="ECO:0000259" key="3">
    <source>
        <dbReference type="Pfam" id="PF06863"/>
    </source>
</evidence>
<dbReference type="Gene3D" id="2.60.40.1610">
    <property type="entry name" value="Domain of unknown function DUF1254"/>
    <property type="match status" value="1"/>
</dbReference>
<dbReference type="RefSeq" id="WP_386071674.1">
    <property type="nucleotide sequence ID" value="NZ_JBHTJT010000002.1"/>
</dbReference>
<accession>A0ABW3IIV7</accession>
<feature type="chain" id="PRO_5045497310" evidence="1">
    <location>
        <begin position="19"/>
        <end position="332"/>
    </location>
</feature>
<keyword evidence="1" id="KW-0732">Signal</keyword>
<dbReference type="InterPro" id="IPR010679">
    <property type="entry name" value="DUF1254"/>
</dbReference>
<proteinExistence type="predicted"/>
<dbReference type="PANTHER" id="PTHR36509:SF2">
    <property type="entry name" value="BLL3101 PROTEIN"/>
    <property type="match status" value="1"/>
</dbReference>
<dbReference type="InterPro" id="IPR037050">
    <property type="entry name" value="DUF1254_sf"/>
</dbReference>
<keyword evidence="5" id="KW-1185">Reference proteome</keyword>
<gene>
    <name evidence="4" type="ORF">ACFQ2S_00020</name>
</gene>